<feature type="region of interest" description="Disordered" evidence="1">
    <location>
        <begin position="521"/>
        <end position="552"/>
    </location>
</feature>
<keyword evidence="3" id="KW-1185">Reference proteome</keyword>
<dbReference type="Proteomes" id="UP001303647">
    <property type="component" value="Unassembled WGS sequence"/>
</dbReference>
<evidence type="ECO:0000313" key="3">
    <source>
        <dbReference type="Proteomes" id="UP001303647"/>
    </source>
</evidence>
<dbReference type="PANTHER" id="PTHR36223:SF1">
    <property type="entry name" value="TRANSCRIPTION ELONGATION FACTOR EAF N-TERMINAL DOMAIN-CONTAINING PROTEIN"/>
    <property type="match status" value="1"/>
</dbReference>
<reference evidence="2" key="2">
    <citation type="submission" date="2023-05" db="EMBL/GenBank/DDBJ databases">
        <authorList>
            <consortium name="Lawrence Berkeley National Laboratory"/>
            <person name="Steindorff A."/>
            <person name="Hensen N."/>
            <person name="Bonometti L."/>
            <person name="Westerberg I."/>
            <person name="Brannstrom I.O."/>
            <person name="Guillou S."/>
            <person name="Cros-Aarteil S."/>
            <person name="Calhoun S."/>
            <person name="Haridas S."/>
            <person name="Kuo A."/>
            <person name="Mondo S."/>
            <person name="Pangilinan J."/>
            <person name="Riley R."/>
            <person name="Labutti K."/>
            <person name="Andreopoulos B."/>
            <person name="Lipzen A."/>
            <person name="Chen C."/>
            <person name="Yanf M."/>
            <person name="Daum C."/>
            <person name="Ng V."/>
            <person name="Clum A."/>
            <person name="Ohm R."/>
            <person name="Martin F."/>
            <person name="Silar P."/>
            <person name="Natvig D."/>
            <person name="Lalanne C."/>
            <person name="Gautier V."/>
            <person name="Ament-Velasquez S.L."/>
            <person name="Kruys A."/>
            <person name="Hutchinson M.I."/>
            <person name="Powell A.J."/>
            <person name="Barry K."/>
            <person name="Miller A.N."/>
            <person name="Grigoriev I.V."/>
            <person name="Debuchy R."/>
            <person name="Gladieux P."/>
            <person name="Thoren M.H."/>
            <person name="Johannesson H."/>
        </authorList>
    </citation>
    <scope>NUCLEOTIDE SEQUENCE</scope>
    <source>
        <strain evidence="2">CBS 359.72</strain>
    </source>
</reference>
<accession>A0AAN7D1P7</accession>
<gene>
    <name evidence="2" type="ORF">C7999DRAFT_11116</name>
</gene>
<comment type="caution">
    <text evidence="2">The sequence shown here is derived from an EMBL/GenBank/DDBJ whole genome shotgun (WGS) entry which is preliminary data.</text>
</comment>
<feature type="region of interest" description="Disordered" evidence="1">
    <location>
        <begin position="438"/>
        <end position="485"/>
    </location>
</feature>
<sequence length="552" mass="60387">MPCLRGIELSLSTNPSNEPIPEYPHPEGASAQLLGAFSNIPNGQTSQRKTSPVVAVYISSIPGSPFAIDYSINTAPSAPCKYVFFRLYMNGRPIAAWGVDPVVRPNGKIVKSLWAPSALYADQVGLEGRNFVFLPGQEHKSVAEEGGLIEIQVFRAKERRARTPRLEEFRYQENYGIAAPSIGLLEQPQDACFYDWYLLDARDSPFAIFRFHYRSLNNLKQLNLIPATELELLCSTSPKDLRTLVQAQDSELVSDESKDSSSQSSDSDEAVFHECNEEVPASPNDDAEDHHLKSPPKLFPAITSDARLPQPSKMLRDASFESYLQRPLPELPLEKLNRISRRSSAESATSTTPSITPSLLQYVDEDSFDPDSFEVGVAHLVQLPPSESTISIIQAGNGDPADCSISDFETSPESRGDSLHEEEMPFGRYLSTAAKGLERGTALSTSPKQSLFSGDSKCRQPPPINVTSRDYLPGSENTPPGRSEMTNASLFLNHAQHVNIAAIRGSDSQASKGHNKSLFAGLWKKKDSGPPSKLSKAGDGGNMMQRAMGSLI</sequence>
<feature type="compositionally biased region" description="Polar residues" evidence="1">
    <location>
        <begin position="475"/>
        <end position="485"/>
    </location>
</feature>
<feature type="region of interest" description="Disordered" evidence="1">
    <location>
        <begin position="248"/>
        <end position="303"/>
    </location>
</feature>
<evidence type="ECO:0000313" key="2">
    <source>
        <dbReference type="EMBL" id="KAK4251052.1"/>
    </source>
</evidence>
<dbReference type="PANTHER" id="PTHR36223">
    <property type="entry name" value="BETA-LACTAMASE-TYPE TRANSPEPTIDASE FOLD DOMAIN CONTAINING PROTEIN"/>
    <property type="match status" value="1"/>
</dbReference>
<evidence type="ECO:0000256" key="1">
    <source>
        <dbReference type="SAM" id="MobiDB-lite"/>
    </source>
</evidence>
<organism evidence="2 3">
    <name type="scientific">Corynascus novoguineensis</name>
    <dbReference type="NCBI Taxonomy" id="1126955"/>
    <lineage>
        <taxon>Eukaryota</taxon>
        <taxon>Fungi</taxon>
        <taxon>Dikarya</taxon>
        <taxon>Ascomycota</taxon>
        <taxon>Pezizomycotina</taxon>
        <taxon>Sordariomycetes</taxon>
        <taxon>Sordariomycetidae</taxon>
        <taxon>Sordariales</taxon>
        <taxon>Chaetomiaceae</taxon>
        <taxon>Corynascus</taxon>
    </lineage>
</organism>
<protein>
    <submittedName>
        <fullName evidence="2">Uncharacterized protein</fullName>
    </submittedName>
</protein>
<feature type="compositionally biased region" description="Polar residues" evidence="1">
    <location>
        <begin position="442"/>
        <end position="453"/>
    </location>
</feature>
<dbReference type="EMBL" id="MU857608">
    <property type="protein sequence ID" value="KAK4251052.1"/>
    <property type="molecule type" value="Genomic_DNA"/>
</dbReference>
<name>A0AAN7D1P7_9PEZI</name>
<dbReference type="AlphaFoldDB" id="A0AAN7D1P7"/>
<proteinExistence type="predicted"/>
<reference evidence="2" key="1">
    <citation type="journal article" date="2023" name="Mol. Phylogenet. Evol.">
        <title>Genome-scale phylogeny and comparative genomics of the fungal order Sordariales.</title>
        <authorList>
            <person name="Hensen N."/>
            <person name="Bonometti L."/>
            <person name="Westerberg I."/>
            <person name="Brannstrom I.O."/>
            <person name="Guillou S."/>
            <person name="Cros-Aarteil S."/>
            <person name="Calhoun S."/>
            <person name="Haridas S."/>
            <person name="Kuo A."/>
            <person name="Mondo S."/>
            <person name="Pangilinan J."/>
            <person name="Riley R."/>
            <person name="LaButti K."/>
            <person name="Andreopoulos B."/>
            <person name="Lipzen A."/>
            <person name="Chen C."/>
            <person name="Yan M."/>
            <person name="Daum C."/>
            <person name="Ng V."/>
            <person name="Clum A."/>
            <person name="Steindorff A."/>
            <person name="Ohm R.A."/>
            <person name="Martin F."/>
            <person name="Silar P."/>
            <person name="Natvig D.O."/>
            <person name="Lalanne C."/>
            <person name="Gautier V."/>
            <person name="Ament-Velasquez S.L."/>
            <person name="Kruys A."/>
            <person name="Hutchinson M.I."/>
            <person name="Powell A.J."/>
            <person name="Barry K."/>
            <person name="Miller A.N."/>
            <person name="Grigoriev I.V."/>
            <person name="Debuchy R."/>
            <person name="Gladieux P."/>
            <person name="Hiltunen Thoren M."/>
            <person name="Johannesson H."/>
        </authorList>
    </citation>
    <scope>NUCLEOTIDE SEQUENCE</scope>
    <source>
        <strain evidence="2">CBS 359.72</strain>
    </source>
</reference>